<reference evidence="1 2" key="1">
    <citation type="submission" date="2016-05" db="EMBL/GenBank/DDBJ databases">
        <authorList>
            <person name="Lavstsen T."/>
            <person name="Jespersen J.S."/>
        </authorList>
    </citation>
    <scope>NUCLEOTIDE SEQUENCE [LARGE SCALE GENOMIC DNA]</scope>
    <source>
        <strain evidence="1 2">SM-5815</strain>
    </source>
</reference>
<comment type="caution">
    <text evidence="1">The sequence shown here is derived from an EMBL/GenBank/DDBJ whole genome shotgun (WGS) entry which is preliminary data.</text>
</comment>
<proteinExistence type="predicted"/>
<evidence type="ECO:0000313" key="2">
    <source>
        <dbReference type="Proteomes" id="UP000249614"/>
    </source>
</evidence>
<dbReference type="Proteomes" id="UP000249614">
    <property type="component" value="Unassembled WGS sequence"/>
</dbReference>
<accession>A0A2W6I8Z4</accession>
<dbReference type="AlphaFoldDB" id="A0A2W6I8Z4"/>
<dbReference type="EMBL" id="LXXM01000183">
    <property type="protein sequence ID" value="PZS90556.1"/>
    <property type="molecule type" value="Genomic_DNA"/>
</dbReference>
<gene>
    <name evidence="1" type="ORF">A7X83_10010</name>
</gene>
<organism evidence="1 2">
    <name type="scientific">Stenotrophomonas maltophilia</name>
    <name type="common">Pseudomonas maltophilia</name>
    <name type="synonym">Xanthomonas maltophilia</name>
    <dbReference type="NCBI Taxonomy" id="40324"/>
    <lineage>
        <taxon>Bacteria</taxon>
        <taxon>Pseudomonadati</taxon>
        <taxon>Pseudomonadota</taxon>
        <taxon>Gammaproteobacteria</taxon>
        <taxon>Lysobacterales</taxon>
        <taxon>Lysobacteraceae</taxon>
        <taxon>Stenotrophomonas</taxon>
        <taxon>Stenotrophomonas maltophilia group</taxon>
    </lineage>
</organism>
<sequence>MYSHPIQWLLRCEMSSDDLGITAMRPGDAWPGGGYVELAVIRVDDAFLMRRLGQSLLTGSEPGMGAWRSLGMRLPSGAVVELIAYDAEPDAGFTVRIDNQSDPRIALQEIISALGLGAEQIIWSNIN</sequence>
<protein>
    <submittedName>
        <fullName evidence="1">Uncharacterized protein</fullName>
    </submittedName>
</protein>
<evidence type="ECO:0000313" key="1">
    <source>
        <dbReference type="EMBL" id="PZS90556.1"/>
    </source>
</evidence>
<name>A0A2W6I8Z4_STEMA</name>